<dbReference type="Proteomes" id="UP001627154">
    <property type="component" value="Unassembled WGS sequence"/>
</dbReference>
<keyword evidence="2" id="KW-1185">Reference proteome</keyword>
<organism evidence="1 2">
    <name type="scientific">Trichogramma kaykai</name>
    <dbReference type="NCBI Taxonomy" id="54128"/>
    <lineage>
        <taxon>Eukaryota</taxon>
        <taxon>Metazoa</taxon>
        <taxon>Ecdysozoa</taxon>
        <taxon>Arthropoda</taxon>
        <taxon>Hexapoda</taxon>
        <taxon>Insecta</taxon>
        <taxon>Pterygota</taxon>
        <taxon>Neoptera</taxon>
        <taxon>Endopterygota</taxon>
        <taxon>Hymenoptera</taxon>
        <taxon>Apocrita</taxon>
        <taxon>Proctotrupomorpha</taxon>
        <taxon>Chalcidoidea</taxon>
        <taxon>Trichogrammatidae</taxon>
        <taxon>Trichogramma</taxon>
    </lineage>
</organism>
<sequence length="111" mass="13059">MTPSLPSLLLHAVHYAIYESQKVLLEEEDEKECMRRVRAIHALARDPLLEAARVYNDELFMRLNIEIYVRSVANFQRRSLNTYHLALVRQLIIDIRTDIEITNINNNLINI</sequence>
<protein>
    <submittedName>
        <fullName evidence="1">Uncharacterized protein</fullName>
    </submittedName>
</protein>
<comment type="caution">
    <text evidence="1">The sequence shown here is derived from an EMBL/GenBank/DDBJ whole genome shotgun (WGS) entry which is preliminary data.</text>
</comment>
<dbReference type="AlphaFoldDB" id="A0ABD2WLM5"/>
<accession>A0ABD2WLM5</accession>
<dbReference type="EMBL" id="JBJJXI010000096">
    <property type="protein sequence ID" value="KAL3393645.1"/>
    <property type="molecule type" value="Genomic_DNA"/>
</dbReference>
<name>A0ABD2WLM5_9HYME</name>
<gene>
    <name evidence="1" type="ORF">TKK_011913</name>
</gene>
<evidence type="ECO:0000313" key="2">
    <source>
        <dbReference type="Proteomes" id="UP001627154"/>
    </source>
</evidence>
<reference evidence="1 2" key="1">
    <citation type="journal article" date="2024" name="bioRxiv">
        <title>A reference genome for Trichogramma kaykai: A tiny desert-dwelling parasitoid wasp with competing sex-ratio distorters.</title>
        <authorList>
            <person name="Culotta J."/>
            <person name="Lindsey A.R."/>
        </authorList>
    </citation>
    <scope>NUCLEOTIDE SEQUENCE [LARGE SCALE GENOMIC DNA]</scope>
    <source>
        <strain evidence="1 2">KSX58</strain>
    </source>
</reference>
<evidence type="ECO:0000313" key="1">
    <source>
        <dbReference type="EMBL" id="KAL3393645.1"/>
    </source>
</evidence>
<proteinExistence type="predicted"/>